<dbReference type="STRING" id="1307763.L21SP4_00198"/>
<dbReference type="KEGG" id="vbl:L21SP4_00198"/>
<proteinExistence type="predicted"/>
<dbReference type="Gene3D" id="3.90.550.10">
    <property type="entry name" value="Spore Coat Polysaccharide Biosynthesis Protein SpsA, Chain A"/>
    <property type="match status" value="1"/>
</dbReference>
<dbReference type="PANTHER" id="PTHR48090">
    <property type="entry name" value="UNDECAPRENYL-PHOSPHATE 4-DEOXY-4-FORMAMIDO-L-ARABINOSE TRANSFERASE-RELATED"/>
    <property type="match status" value="1"/>
</dbReference>
<feature type="domain" description="Low-salt glycan biosynthesis hexosyltransferase Agl6 C-terminal transmembrane region" evidence="3">
    <location>
        <begin position="292"/>
        <end position="381"/>
    </location>
</feature>
<gene>
    <name evidence="4" type="ORF">L21SP4_00198</name>
</gene>
<reference evidence="4 5" key="2">
    <citation type="journal article" date="2016" name="ISME J.">
        <title>Characterization of the first cultured representative of Verrucomicrobia subdivision 5 indicates the proposal of a novel phylum.</title>
        <authorList>
            <person name="Spring S."/>
            <person name="Bunk B."/>
            <person name="Sproer C."/>
            <person name="Schumann P."/>
            <person name="Rohde M."/>
            <person name="Tindall B.J."/>
            <person name="Klenk H.P."/>
        </authorList>
    </citation>
    <scope>NUCLEOTIDE SEQUENCE [LARGE SCALE GENOMIC DNA]</scope>
    <source>
        <strain evidence="4 5">L21-Fru-AB</strain>
    </source>
</reference>
<organism evidence="4 5">
    <name type="scientific">Kiritimatiella glycovorans</name>
    <dbReference type="NCBI Taxonomy" id="1307763"/>
    <lineage>
        <taxon>Bacteria</taxon>
        <taxon>Pseudomonadati</taxon>
        <taxon>Kiritimatiellota</taxon>
        <taxon>Kiritimatiellia</taxon>
        <taxon>Kiritimatiellales</taxon>
        <taxon>Kiritimatiellaceae</taxon>
        <taxon>Kiritimatiella</taxon>
    </lineage>
</organism>
<dbReference type="EMBL" id="CP010904">
    <property type="protein sequence ID" value="AKJ63482.1"/>
    <property type="molecule type" value="Genomic_DNA"/>
</dbReference>
<dbReference type="CDD" id="cd04179">
    <property type="entry name" value="DPM_DPG-synthase_like"/>
    <property type="match status" value="1"/>
</dbReference>
<dbReference type="SUPFAM" id="SSF53448">
    <property type="entry name" value="Nucleotide-diphospho-sugar transferases"/>
    <property type="match status" value="1"/>
</dbReference>
<dbReference type="PATRIC" id="fig|1609981.3.peg.210"/>
<keyword evidence="1" id="KW-0472">Membrane</keyword>
<protein>
    <submittedName>
        <fullName evidence="4">Putative dolichol-P-glucose synthetase</fullName>
    </submittedName>
</protein>
<reference evidence="5" key="1">
    <citation type="submission" date="2015-02" db="EMBL/GenBank/DDBJ databases">
        <title>Description and complete genome sequence of the first cultured representative of the subdivision 5 of the Verrucomicrobia phylum.</title>
        <authorList>
            <person name="Spring S."/>
            <person name="Bunk B."/>
            <person name="Sproer C."/>
            <person name="Klenk H.-P."/>
        </authorList>
    </citation>
    <scope>NUCLEOTIDE SEQUENCE [LARGE SCALE GENOMIC DNA]</scope>
    <source>
        <strain evidence="5">L21-Fru-AB</strain>
    </source>
</reference>
<keyword evidence="1" id="KW-1133">Transmembrane helix</keyword>
<name>A0A0G3EDL4_9BACT</name>
<dbReference type="OrthoDB" id="9810303at2"/>
<feature type="transmembrane region" description="Helical" evidence="1">
    <location>
        <begin position="358"/>
        <end position="381"/>
    </location>
</feature>
<dbReference type="Pfam" id="PF26629">
    <property type="entry name" value="GT2_TM_C"/>
    <property type="match status" value="1"/>
</dbReference>
<feature type="transmembrane region" description="Helical" evidence="1">
    <location>
        <begin position="319"/>
        <end position="338"/>
    </location>
</feature>
<evidence type="ECO:0000256" key="1">
    <source>
        <dbReference type="SAM" id="Phobius"/>
    </source>
</evidence>
<dbReference type="Pfam" id="PF00535">
    <property type="entry name" value="Glycos_transf_2"/>
    <property type="match status" value="1"/>
</dbReference>
<evidence type="ECO:0000313" key="4">
    <source>
        <dbReference type="EMBL" id="AKJ63482.1"/>
    </source>
</evidence>
<dbReference type="Proteomes" id="UP000035268">
    <property type="component" value="Chromosome"/>
</dbReference>
<accession>A0A0G3EDL4</accession>
<dbReference type="AlphaFoldDB" id="A0A0G3EDL4"/>
<dbReference type="RefSeq" id="WP_052880908.1">
    <property type="nucleotide sequence ID" value="NZ_CP010904.1"/>
</dbReference>
<feature type="transmembrane region" description="Helical" evidence="1">
    <location>
        <begin position="236"/>
        <end position="261"/>
    </location>
</feature>
<dbReference type="InterPro" id="IPR029044">
    <property type="entry name" value="Nucleotide-diphossugar_trans"/>
</dbReference>
<sequence>MTEAEKKDLELTILMPCLNEAETIGTCVRKAVRYLRESGLKGEVLVSDNGSGDGSPEQAAEAGARVIRADRRGYGYALRAGILAARGRFIIMGDADDSYDFSALDAFVHQLRAGYDVVVGNRFRGGIERRAMPLLHRYLGNPVLSFLGRLFFRCRIRDFHCGLRGFRRDAVDRLDLQTTGMEFASELIVKAALAGLSIAEVPTTLSRDGRSGRPHLRSWRDGWRHLRFLLMFAPNWLFLVPGSLLCVAGLLIFALVLPAPLVVGDVMFDVHTLVIGMGALLAGSEVLIFFWLARQYMTRVGLLTARPRRSRLRPDWEQVLLCGLLLAAAGAVVMAYAVCRWGMASFGDLNYTWMMRLVIPGVSMFSLGIQVATGAFLSGVIHLKTGRIDTEGASP</sequence>
<dbReference type="PANTHER" id="PTHR48090:SF7">
    <property type="entry name" value="RFBJ PROTEIN"/>
    <property type="match status" value="1"/>
</dbReference>
<evidence type="ECO:0000313" key="5">
    <source>
        <dbReference type="Proteomes" id="UP000035268"/>
    </source>
</evidence>
<feature type="transmembrane region" description="Helical" evidence="1">
    <location>
        <begin position="273"/>
        <end position="293"/>
    </location>
</feature>
<keyword evidence="5" id="KW-1185">Reference proteome</keyword>
<keyword evidence="1" id="KW-0812">Transmembrane</keyword>
<evidence type="ECO:0000259" key="2">
    <source>
        <dbReference type="Pfam" id="PF00535"/>
    </source>
</evidence>
<dbReference type="InterPro" id="IPR050256">
    <property type="entry name" value="Glycosyltransferase_2"/>
</dbReference>
<dbReference type="InterPro" id="IPR001173">
    <property type="entry name" value="Glyco_trans_2-like"/>
</dbReference>
<dbReference type="InterPro" id="IPR058718">
    <property type="entry name" value="Agl6_TM_C"/>
</dbReference>
<feature type="domain" description="Glycosyltransferase 2-like" evidence="2">
    <location>
        <begin position="12"/>
        <end position="173"/>
    </location>
</feature>
<evidence type="ECO:0000259" key="3">
    <source>
        <dbReference type="Pfam" id="PF26629"/>
    </source>
</evidence>